<keyword evidence="1" id="KW-1133">Transmembrane helix</keyword>
<dbReference type="OrthoDB" id="188042at2759"/>
<dbReference type="Proteomes" id="UP000028545">
    <property type="component" value="Unassembled WGS sequence"/>
</dbReference>
<feature type="transmembrane region" description="Helical" evidence="1">
    <location>
        <begin position="376"/>
        <end position="400"/>
    </location>
</feature>
<proteinExistence type="predicted"/>
<accession>A0A084G454</accession>
<dbReference type="KEGG" id="sapo:SAPIO_CDS6359"/>
<sequence length="445" mass="50278">MAKRSLGWALEKGRLLCIAVFVDVCAAQLNLTCPDYVARHAPLLSLHPEEPYMPSDILTHIQRTTPKLNHEAIPDPLPPLDLDNLEILNRFGEQVALTSIDDPTTYPPWLLGERPDSDGRTRNATPCVVIVVEKGDSVLDAFYFYFYSYNEGPNITQVLEPLNGIIDGGRNFDRSKHFGNHIGDWEHNMIRFRDGEPVGIFYSQHRDGAAFDWDDQSISKSGGRPIAYSALGSHAMYPTRGDQVHDYAIIDYCDDGPTWDPVLSAYFYHFDPPTFTLTQLTPPSGLHSSPPPPPSNLTSFFYYLGNWGDTQYPDSDPRQATVPYFGLKRFETGPNGPRYKHLVRKGLMRDHPRKLAWIEWAVGVYMAWYPCCLRGWRVWVFLGLVLAAVVGTAIGLWIGIRRWIGGLKARAKARTEEIPLDDFASEEQGLLSSFDEDTERNTRGE</sequence>
<keyword evidence="1" id="KW-0812">Transmembrane</keyword>
<dbReference type="Pfam" id="PF06101">
    <property type="entry name" value="Vps62"/>
    <property type="match status" value="1"/>
</dbReference>
<dbReference type="OMA" id="LFGQAKF"/>
<keyword evidence="4" id="KW-1185">Reference proteome</keyword>
<dbReference type="RefSeq" id="XP_016641915.1">
    <property type="nucleotide sequence ID" value="XM_016788481.1"/>
</dbReference>
<name>A0A084G454_PSEDA</name>
<dbReference type="HOGENOM" id="CLU_024079_3_0_1"/>
<dbReference type="InterPro" id="IPR009291">
    <property type="entry name" value="Vps62"/>
</dbReference>
<evidence type="ECO:0008006" key="5">
    <source>
        <dbReference type="Google" id="ProtNLM"/>
    </source>
</evidence>
<dbReference type="PANTHER" id="PTHR48174:SF5">
    <property type="entry name" value="VACUOLAR PROTEIN SORTING-ASSOCIATED PROTEIN 62"/>
    <property type="match status" value="1"/>
</dbReference>
<dbReference type="VEuPathDB" id="FungiDB:SAPIO_CDS6359"/>
<reference evidence="3 4" key="1">
    <citation type="journal article" date="2014" name="Genome Announc.">
        <title>Draft genome sequence of the pathogenic fungus Scedosporium apiospermum.</title>
        <authorList>
            <person name="Vandeputte P."/>
            <person name="Ghamrawi S."/>
            <person name="Rechenmann M."/>
            <person name="Iltis A."/>
            <person name="Giraud S."/>
            <person name="Fleury M."/>
            <person name="Thornton C."/>
            <person name="Delhaes L."/>
            <person name="Meyer W."/>
            <person name="Papon N."/>
            <person name="Bouchara J.P."/>
        </authorList>
    </citation>
    <scope>NUCLEOTIDE SEQUENCE [LARGE SCALE GENOMIC DNA]</scope>
    <source>
        <strain evidence="3 4">IHEM 14462</strain>
    </source>
</reference>
<keyword evidence="2" id="KW-0732">Signal</keyword>
<dbReference type="EMBL" id="JOWA01000102">
    <property type="protein sequence ID" value="KEZ42116.1"/>
    <property type="molecule type" value="Genomic_DNA"/>
</dbReference>
<dbReference type="AlphaFoldDB" id="A0A084G454"/>
<gene>
    <name evidence="3" type="ORF">SAPIO_CDS6359</name>
</gene>
<evidence type="ECO:0000256" key="2">
    <source>
        <dbReference type="SAM" id="SignalP"/>
    </source>
</evidence>
<comment type="caution">
    <text evidence="3">The sequence shown here is derived from an EMBL/GenBank/DDBJ whole genome shotgun (WGS) entry which is preliminary data.</text>
</comment>
<evidence type="ECO:0000313" key="4">
    <source>
        <dbReference type="Proteomes" id="UP000028545"/>
    </source>
</evidence>
<protein>
    <recommendedName>
        <fullName evidence="5">Vacuolar protein sorting-associated protein 62</fullName>
    </recommendedName>
</protein>
<feature type="chain" id="PRO_5001775331" description="Vacuolar protein sorting-associated protein 62" evidence="2">
    <location>
        <begin position="28"/>
        <end position="445"/>
    </location>
</feature>
<evidence type="ECO:0000256" key="1">
    <source>
        <dbReference type="SAM" id="Phobius"/>
    </source>
</evidence>
<keyword evidence="1" id="KW-0472">Membrane</keyword>
<evidence type="ECO:0000313" key="3">
    <source>
        <dbReference type="EMBL" id="KEZ42116.1"/>
    </source>
</evidence>
<dbReference type="PANTHER" id="PTHR48174">
    <property type="entry name" value="DUF946 FAMILY PROTEIN"/>
    <property type="match status" value="1"/>
</dbReference>
<organism evidence="3 4">
    <name type="scientific">Pseudallescheria apiosperma</name>
    <name type="common">Scedosporium apiospermum</name>
    <dbReference type="NCBI Taxonomy" id="563466"/>
    <lineage>
        <taxon>Eukaryota</taxon>
        <taxon>Fungi</taxon>
        <taxon>Dikarya</taxon>
        <taxon>Ascomycota</taxon>
        <taxon>Pezizomycotina</taxon>
        <taxon>Sordariomycetes</taxon>
        <taxon>Hypocreomycetidae</taxon>
        <taxon>Microascales</taxon>
        <taxon>Microascaceae</taxon>
        <taxon>Scedosporium</taxon>
    </lineage>
</organism>
<dbReference type="GeneID" id="27725431"/>
<feature type="signal peptide" evidence="2">
    <location>
        <begin position="1"/>
        <end position="27"/>
    </location>
</feature>